<evidence type="ECO:0008006" key="4">
    <source>
        <dbReference type="Google" id="ProtNLM"/>
    </source>
</evidence>
<feature type="transmembrane region" description="Helical" evidence="1">
    <location>
        <begin position="83"/>
        <end position="108"/>
    </location>
</feature>
<dbReference type="Proteomes" id="UP001597062">
    <property type="component" value="Unassembled WGS sequence"/>
</dbReference>
<name>A0ABW3JP05_9FLAO</name>
<accession>A0ABW3JP05</accession>
<keyword evidence="1" id="KW-0472">Membrane</keyword>
<reference evidence="3" key="1">
    <citation type="journal article" date="2019" name="Int. J. Syst. Evol. Microbiol.">
        <title>The Global Catalogue of Microorganisms (GCM) 10K type strain sequencing project: providing services to taxonomists for standard genome sequencing and annotation.</title>
        <authorList>
            <consortium name="The Broad Institute Genomics Platform"/>
            <consortium name="The Broad Institute Genome Sequencing Center for Infectious Disease"/>
            <person name="Wu L."/>
            <person name="Ma J."/>
        </authorList>
    </citation>
    <scope>NUCLEOTIDE SEQUENCE [LARGE SCALE GENOMIC DNA]</scope>
    <source>
        <strain evidence="3">CCUG 60527</strain>
    </source>
</reference>
<comment type="caution">
    <text evidence="2">The sequence shown here is derived from an EMBL/GenBank/DDBJ whole genome shotgun (WGS) entry which is preliminary data.</text>
</comment>
<protein>
    <recommendedName>
        <fullName evidence="4">Bacterial sugar transferase domain-containing protein</fullName>
    </recommendedName>
</protein>
<proteinExistence type="predicted"/>
<gene>
    <name evidence="2" type="ORF">ACFQ1U_03105</name>
</gene>
<keyword evidence="1" id="KW-1133">Transmembrane helix</keyword>
<keyword evidence="1" id="KW-0812">Transmembrane</keyword>
<keyword evidence="3" id="KW-1185">Reference proteome</keyword>
<dbReference type="RefSeq" id="WP_386105210.1">
    <property type="nucleotide sequence ID" value="NZ_JBHTJR010000019.1"/>
</dbReference>
<dbReference type="EMBL" id="JBHTJR010000019">
    <property type="protein sequence ID" value="MFD0992182.1"/>
    <property type="molecule type" value="Genomic_DNA"/>
</dbReference>
<evidence type="ECO:0000313" key="3">
    <source>
        <dbReference type="Proteomes" id="UP001597062"/>
    </source>
</evidence>
<sequence length="136" mass="15465">MNILVSLDQLGNAIAMGNPDNTVSARIGYFMHSQEGNPSNYWKVLESIVDFSFKPIDGIKHCFVAYCHDKNEKYIEGNILSKIILALLVIIFCIPFLIIVIRIIAIIFPKAKNDYEINGEKVSIQKMNIFRKLNCN</sequence>
<organism evidence="2 3">
    <name type="scientific">Tenacibaculum geojense</name>
    <dbReference type="NCBI Taxonomy" id="915352"/>
    <lineage>
        <taxon>Bacteria</taxon>
        <taxon>Pseudomonadati</taxon>
        <taxon>Bacteroidota</taxon>
        <taxon>Flavobacteriia</taxon>
        <taxon>Flavobacteriales</taxon>
        <taxon>Flavobacteriaceae</taxon>
        <taxon>Tenacibaculum</taxon>
    </lineage>
</organism>
<evidence type="ECO:0000313" key="2">
    <source>
        <dbReference type="EMBL" id="MFD0992182.1"/>
    </source>
</evidence>
<evidence type="ECO:0000256" key="1">
    <source>
        <dbReference type="SAM" id="Phobius"/>
    </source>
</evidence>